<protein>
    <submittedName>
        <fullName evidence="2">Uncharacterized protein</fullName>
    </submittedName>
</protein>
<evidence type="ECO:0000256" key="1">
    <source>
        <dbReference type="SAM" id="Phobius"/>
    </source>
</evidence>
<reference evidence="2" key="2">
    <citation type="journal article" date="2015" name="Data Brief">
        <title>Shoot transcriptome of the giant reed, Arundo donax.</title>
        <authorList>
            <person name="Barrero R.A."/>
            <person name="Guerrero F.D."/>
            <person name="Moolhuijzen P."/>
            <person name="Goolsby J.A."/>
            <person name="Tidwell J."/>
            <person name="Bellgard S.E."/>
            <person name="Bellgard M.I."/>
        </authorList>
    </citation>
    <scope>NUCLEOTIDE SEQUENCE</scope>
    <source>
        <tissue evidence="2">Shoot tissue taken approximately 20 cm above the soil surface</tissue>
    </source>
</reference>
<feature type="transmembrane region" description="Helical" evidence="1">
    <location>
        <begin position="7"/>
        <end position="25"/>
    </location>
</feature>
<name>A0A0A8Z828_ARUDO</name>
<sequence length="28" mass="2799">MVGCKFCWALGAGAIALVNLVALLLPGP</sequence>
<accession>A0A0A8Z828</accession>
<keyword evidence="1" id="KW-0472">Membrane</keyword>
<organism evidence="2">
    <name type="scientific">Arundo donax</name>
    <name type="common">Giant reed</name>
    <name type="synonym">Donax arundinaceus</name>
    <dbReference type="NCBI Taxonomy" id="35708"/>
    <lineage>
        <taxon>Eukaryota</taxon>
        <taxon>Viridiplantae</taxon>
        <taxon>Streptophyta</taxon>
        <taxon>Embryophyta</taxon>
        <taxon>Tracheophyta</taxon>
        <taxon>Spermatophyta</taxon>
        <taxon>Magnoliopsida</taxon>
        <taxon>Liliopsida</taxon>
        <taxon>Poales</taxon>
        <taxon>Poaceae</taxon>
        <taxon>PACMAD clade</taxon>
        <taxon>Arundinoideae</taxon>
        <taxon>Arundineae</taxon>
        <taxon>Arundo</taxon>
    </lineage>
</organism>
<reference evidence="2" key="1">
    <citation type="submission" date="2014-09" db="EMBL/GenBank/DDBJ databases">
        <authorList>
            <person name="Magalhaes I.L.F."/>
            <person name="Oliveira U."/>
            <person name="Santos F.R."/>
            <person name="Vidigal T.H.D.A."/>
            <person name="Brescovit A.D."/>
            <person name="Santos A.J."/>
        </authorList>
    </citation>
    <scope>NUCLEOTIDE SEQUENCE</scope>
    <source>
        <tissue evidence="2">Shoot tissue taken approximately 20 cm above the soil surface</tissue>
    </source>
</reference>
<evidence type="ECO:0000313" key="2">
    <source>
        <dbReference type="EMBL" id="JAD35539.1"/>
    </source>
</evidence>
<keyword evidence="1" id="KW-0812">Transmembrane</keyword>
<dbReference type="AlphaFoldDB" id="A0A0A8Z828"/>
<dbReference type="EMBL" id="GBRH01262356">
    <property type="protein sequence ID" value="JAD35539.1"/>
    <property type="molecule type" value="Transcribed_RNA"/>
</dbReference>
<keyword evidence="1" id="KW-1133">Transmembrane helix</keyword>
<proteinExistence type="predicted"/>